<dbReference type="PANTHER" id="PTHR46638">
    <property type="entry name" value="CORRINOID ADENOSYLTRANSFERASE"/>
    <property type="match status" value="1"/>
</dbReference>
<evidence type="ECO:0000313" key="2">
    <source>
        <dbReference type="Proteomes" id="UP000070263"/>
    </source>
</evidence>
<dbReference type="InterPro" id="IPR027417">
    <property type="entry name" value="P-loop_NTPase"/>
</dbReference>
<dbReference type="AlphaFoldDB" id="A0A133VJW9"/>
<dbReference type="Proteomes" id="UP000070263">
    <property type="component" value="Unassembled WGS sequence"/>
</dbReference>
<keyword evidence="2" id="KW-1185">Reference proteome</keyword>
<dbReference type="PIRSF" id="PIRSF015617">
    <property type="entry name" value="Adensltrnsf_CobA"/>
    <property type="match status" value="1"/>
</dbReference>
<gene>
    <name evidence="1" type="ORF">AKJ51_03050</name>
</gene>
<dbReference type="SUPFAM" id="SSF52540">
    <property type="entry name" value="P-loop containing nucleoside triphosphate hydrolases"/>
    <property type="match status" value="1"/>
</dbReference>
<organism evidence="1 2">
    <name type="scientific">candidate division MSBL1 archaeon SCGC-AAA382A20</name>
    <dbReference type="NCBI Taxonomy" id="1698280"/>
    <lineage>
        <taxon>Archaea</taxon>
        <taxon>Methanobacteriati</taxon>
        <taxon>Methanobacteriota</taxon>
        <taxon>candidate division MSBL1</taxon>
    </lineage>
</organism>
<protein>
    <recommendedName>
        <fullName evidence="3">Cob(I)yrinic acid a c-diamide adenosyltransferase</fullName>
    </recommendedName>
</protein>
<evidence type="ECO:0000313" key="1">
    <source>
        <dbReference type="EMBL" id="KXB06724.1"/>
    </source>
</evidence>
<sequence>MNRNLIHIYTGSGSKKTNAAVGLTIRALSHGLKVGFVYFNKDLNERGYEEFELMKSMGVEVKGFAEKHQDFQKEVDRDKIRREFTEGLNFVKDMFNQSFDLIVLDEIIIAVQDGFLKGEEILELLDNKPPETELILTGLEATDALIDRADLVSRVEKVK</sequence>
<comment type="caution">
    <text evidence="1">The sequence shown here is derived from an EMBL/GenBank/DDBJ whole genome shotgun (WGS) entry which is preliminary data.</text>
</comment>
<dbReference type="Gene3D" id="3.40.50.300">
    <property type="entry name" value="P-loop containing nucleotide triphosphate hydrolases"/>
    <property type="match status" value="1"/>
</dbReference>
<dbReference type="GO" id="GO:0008817">
    <property type="term" value="F:corrinoid adenosyltransferase activity"/>
    <property type="evidence" value="ECO:0007669"/>
    <property type="project" value="InterPro"/>
</dbReference>
<dbReference type="PANTHER" id="PTHR46638:SF1">
    <property type="entry name" value="CORRINOID ADENOSYLTRANSFERASE"/>
    <property type="match status" value="1"/>
</dbReference>
<reference evidence="1 2" key="1">
    <citation type="journal article" date="2016" name="Sci. Rep.">
        <title>Metabolic traits of an uncultured archaeal lineage -MSBL1- from brine pools of the Red Sea.</title>
        <authorList>
            <person name="Mwirichia R."/>
            <person name="Alam I."/>
            <person name="Rashid M."/>
            <person name="Vinu M."/>
            <person name="Ba-Alawi W."/>
            <person name="Anthony Kamau A."/>
            <person name="Kamanda Ngugi D."/>
            <person name="Goker M."/>
            <person name="Klenk H.P."/>
            <person name="Bajic V."/>
            <person name="Stingl U."/>
        </authorList>
    </citation>
    <scope>NUCLEOTIDE SEQUENCE [LARGE SCALE GENOMIC DNA]</scope>
    <source>
        <strain evidence="1">SCGC-AAA382A20</strain>
    </source>
</reference>
<dbReference type="Pfam" id="PF02572">
    <property type="entry name" value="CobA_CobO_BtuR"/>
    <property type="match status" value="1"/>
</dbReference>
<dbReference type="GO" id="GO:0005524">
    <property type="term" value="F:ATP binding"/>
    <property type="evidence" value="ECO:0007669"/>
    <property type="project" value="InterPro"/>
</dbReference>
<dbReference type="GO" id="GO:0009236">
    <property type="term" value="P:cobalamin biosynthetic process"/>
    <property type="evidence" value="ECO:0007669"/>
    <property type="project" value="InterPro"/>
</dbReference>
<name>A0A133VJW9_9EURY</name>
<accession>A0A133VJW9</accession>
<evidence type="ECO:0008006" key="3">
    <source>
        <dbReference type="Google" id="ProtNLM"/>
    </source>
</evidence>
<proteinExistence type="predicted"/>
<dbReference type="EMBL" id="LHYE01000033">
    <property type="protein sequence ID" value="KXB06724.1"/>
    <property type="molecule type" value="Genomic_DNA"/>
</dbReference>
<dbReference type="InterPro" id="IPR003724">
    <property type="entry name" value="CblAdoTrfase_CobA"/>
</dbReference>